<dbReference type="Pfam" id="PF03224">
    <property type="entry name" value="V-ATPase_H_N"/>
    <property type="match status" value="1"/>
</dbReference>
<sequence>MSSITTATYVPLEDSENVPDVPLVFVSNTYLDELTADKRLLPIPWEGIRTTSIISQEEYELLKQVDQKSREHFKTLMNKEAKKYAELFVNLLGKFNRPDPHQYILVLIGDMLSDDEKRTVYFHELSEQNPELPFRPFLKLLHGDDDFVQLKSAKILTMLICSANKNLPFNINEFFRWIILKLKYKNPQVNDLAVQILESILRVPVHRLEFWSLIQGVDALANILKTKNPTPQMQYQIIFCFWLLTFERAIAEEFNKKYDLIPTLINIAKNAIKEKIIRVVIGTLRNLVEKAPEANLPAMLVAKLLNFCENLSARKWSDSEIVEDIDFLKIQLQENFHSLTTFDEYASEIQSGMLQWSPPHESEQFWKQNVNKLNEKDRDLLRILTRLLVTSSDNTVLAVAAHDLGQYAKYYPNGKKFLQEIGAKQRIMELMTHEDPEVRYHCLIAVQKYMTHAWVV</sequence>
<comment type="similarity">
    <text evidence="1 5">Belongs to the V-ATPase H subunit family.</text>
</comment>
<dbReference type="InterPro" id="IPR004908">
    <property type="entry name" value="ATPase_V1-cplx_hsu"/>
</dbReference>
<name>A0A397G1M3_9GLOM</name>
<evidence type="ECO:0000256" key="5">
    <source>
        <dbReference type="PIRNR" id="PIRNR032184"/>
    </source>
</evidence>
<evidence type="ECO:0000259" key="6">
    <source>
        <dbReference type="Pfam" id="PF11698"/>
    </source>
</evidence>
<dbReference type="PANTHER" id="PTHR10698:SF0">
    <property type="entry name" value="V-TYPE PROTON ATPASE SUBUNIT H"/>
    <property type="match status" value="1"/>
</dbReference>
<reference evidence="7 8" key="1">
    <citation type="submission" date="2018-08" db="EMBL/GenBank/DDBJ databases">
        <title>Genome and evolution of the arbuscular mycorrhizal fungus Diversispora epigaea (formerly Glomus versiforme) and its bacterial endosymbionts.</title>
        <authorList>
            <person name="Sun X."/>
            <person name="Fei Z."/>
            <person name="Harrison M."/>
        </authorList>
    </citation>
    <scope>NUCLEOTIDE SEQUENCE [LARGE SCALE GENOMIC DNA]</scope>
    <source>
        <strain evidence="7 8">IT104</strain>
    </source>
</reference>
<accession>A0A397G1M3</accession>
<dbReference type="OrthoDB" id="10263554at2759"/>
<dbReference type="EMBL" id="PQFF01000563">
    <property type="protein sequence ID" value="RHZ44932.1"/>
    <property type="molecule type" value="Genomic_DNA"/>
</dbReference>
<dbReference type="GO" id="GO:0046961">
    <property type="term" value="F:proton-transporting ATPase activity, rotational mechanism"/>
    <property type="evidence" value="ECO:0007669"/>
    <property type="project" value="UniProtKB-UniRule"/>
</dbReference>
<evidence type="ECO:0000313" key="8">
    <source>
        <dbReference type="Proteomes" id="UP000266861"/>
    </source>
</evidence>
<dbReference type="STRING" id="1348612.A0A397G1M3"/>
<dbReference type="Pfam" id="PF11698">
    <property type="entry name" value="V-ATPase_H_C"/>
    <property type="match status" value="1"/>
</dbReference>
<keyword evidence="8" id="KW-1185">Reference proteome</keyword>
<dbReference type="PANTHER" id="PTHR10698">
    <property type="entry name" value="V-TYPE PROTON ATPASE SUBUNIT H"/>
    <property type="match status" value="1"/>
</dbReference>
<dbReference type="GO" id="GO:0000329">
    <property type="term" value="C:fungal-type vacuole membrane"/>
    <property type="evidence" value="ECO:0007669"/>
    <property type="project" value="TreeGrafter"/>
</dbReference>
<dbReference type="InterPro" id="IPR011989">
    <property type="entry name" value="ARM-like"/>
</dbReference>
<comment type="function">
    <text evidence="5">Subunit of the V1 complex of vacuolar(H+)-ATPase (V-ATPase), a multisubunit enzyme composed of a peripheral complex (V1) that hydrolyzes ATP and a membrane integral complex (V0) that translocates protons. V-ATPase is responsible for acidifying and maintaining the pH of intracellular compartments.</text>
</comment>
<evidence type="ECO:0000256" key="3">
    <source>
        <dbReference type="ARBA" id="ARBA00022781"/>
    </source>
</evidence>
<dbReference type="GO" id="GO:0000221">
    <property type="term" value="C:vacuolar proton-transporting V-type ATPase, V1 domain"/>
    <property type="evidence" value="ECO:0007669"/>
    <property type="project" value="UniProtKB-UniRule"/>
</dbReference>
<protein>
    <recommendedName>
        <fullName evidence="5">V-type proton ATPase subunit H</fullName>
    </recommendedName>
</protein>
<gene>
    <name evidence="7" type="ORF">Glove_707g38</name>
</gene>
<keyword evidence="2 5" id="KW-0813">Transport</keyword>
<dbReference type="AlphaFoldDB" id="A0A397G1M3"/>
<evidence type="ECO:0000256" key="2">
    <source>
        <dbReference type="ARBA" id="ARBA00022448"/>
    </source>
</evidence>
<organism evidence="7 8">
    <name type="scientific">Diversispora epigaea</name>
    <dbReference type="NCBI Taxonomy" id="1348612"/>
    <lineage>
        <taxon>Eukaryota</taxon>
        <taxon>Fungi</taxon>
        <taxon>Fungi incertae sedis</taxon>
        <taxon>Mucoromycota</taxon>
        <taxon>Glomeromycotina</taxon>
        <taxon>Glomeromycetes</taxon>
        <taxon>Diversisporales</taxon>
        <taxon>Diversisporaceae</taxon>
        <taxon>Diversispora</taxon>
    </lineage>
</organism>
<proteinExistence type="inferred from homology"/>
<dbReference type="InterPro" id="IPR011987">
    <property type="entry name" value="ATPase_V1-cplx_hsu_C"/>
</dbReference>
<comment type="caution">
    <text evidence="7">The sequence shown here is derived from an EMBL/GenBank/DDBJ whole genome shotgun (WGS) entry which is preliminary data.</text>
</comment>
<keyword evidence="4 5" id="KW-0406">Ion transport</keyword>
<dbReference type="Proteomes" id="UP000266861">
    <property type="component" value="Unassembled WGS sequence"/>
</dbReference>
<keyword evidence="3 5" id="KW-0375">Hydrogen ion transport</keyword>
<dbReference type="PIRSF" id="PIRSF032184">
    <property type="entry name" value="ATPase_V1_H"/>
    <property type="match status" value="1"/>
</dbReference>
<dbReference type="Gene3D" id="1.25.40.150">
    <property type="entry name" value="V-type ATPase, subunit H, C-terminal domain"/>
    <property type="match status" value="1"/>
</dbReference>
<evidence type="ECO:0000256" key="4">
    <source>
        <dbReference type="ARBA" id="ARBA00023065"/>
    </source>
</evidence>
<dbReference type="SUPFAM" id="SSF48371">
    <property type="entry name" value="ARM repeat"/>
    <property type="match status" value="1"/>
</dbReference>
<comment type="subunit">
    <text evidence="5">V-ATPase is a heteromultimeric enzyme made up of two complexes: the ATP-hydrolytic V1 complex and the proton translocation V0 complex.</text>
</comment>
<feature type="domain" description="ATPase V1 complex subunit H C-terminal" evidence="6">
    <location>
        <begin position="339"/>
        <end position="454"/>
    </location>
</feature>
<dbReference type="Gene3D" id="1.25.10.10">
    <property type="entry name" value="Leucine-rich Repeat Variant"/>
    <property type="match status" value="1"/>
</dbReference>
<evidence type="ECO:0000256" key="1">
    <source>
        <dbReference type="ARBA" id="ARBA00008613"/>
    </source>
</evidence>
<dbReference type="InterPro" id="IPR038497">
    <property type="entry name" value="ATPase_V1-cplx_hsu_C_sf"/>
</dbReference>
<dbReference type="InterPro" id="IPR016024">
    <property type="entry name" value="ARM-type_fold"/>
</dbReference>
<evidence type="ECO:0000313" key="7">
    <source>
        <dbReference type="EMBL" id="RHZ44932.1"/>
    </source>
</evidence>